<dbReference type="PROSITE" id="PS50110">
    <property type="entry name" value="RESPONSE_REGULATORY"/>
    <property type="match status" value="1"/>
</dbReference>
<dbReference type="HOGENOM" id="CLU_000445_90_10_11"/>
<dbReference type="RefSeq" id="WP_015883174.1">
    <property type="nucleotide sequence ID" value="NC_012669.1"/>
</dbReference>
<dbReference type="SUPFAM" id="SSF52172">
    <property type="entry name" value="CheY-like"/>
    <property type="match status" value="1"/>
</dbReference>
<feature type="domain" description="HTH luxR-type" evidence="6">
    <location>
        <begin position="151"/>
        <end position="216"/>
    </location>
</feature>
<dbReference type="InterPro" id="IPR000792">
    <property type="entry name" value="Tscrpt_reg_LuxR_C"/>
</dbReference>
<evidence type="ECO:0000313" key="9">
    <source>
        <dbReference type="Proteomes" id="UP000007962"/>
    </source>
</evidence>
<dbReference type="EMBL" id="CP001618">
    <property type="protein sequence ID" value="ACQ80934.1"/>
    <property type="molecule type" value="Genomic_DNA"/>
</dbReference>
<dbReference type="GO" id="GO:0006355">
    <property type="term" value="P:regulation of DNA-templated transcription"/>
    <property type="evidence" value="ECO:0007669"/>
    <property type="project" value="InterPro"/>
</dbReference>
<dbReference type="CDD" id="cd17535">
    <property type="entry name" value="REC_NarL-like"/>
    <property type="match status" value="1"/>
</dbReference>
<dbReference type="PROSITE" id="PS00622">
    <property type="entry name" value="HTH_LUXR_1"/>
    <property type="match status" value="1"/>
</dbReference>
<evidence type="ECO:0000313" key="8">
    <source>
        <dbReference type="EMBL" id="ACQ80934.1"/>
    </source>
</evidence>
<dbReference type="PRINTS" id="PR00038">
    <property type="entry name" value="HTHLUXR"/>
</dbReference>
<evidence type="ECO:0000256" key="3">
    <source>
        <dbReference type="ARBA" id="ARBA00023125"/>
    </source>
</evidence>
<protein>
    <submittedName>
        <fullName evidence="8">Two component transcriptional regulator, LuxR family</fullName>
    </submittedName>
</protein>
<dbReference type="SMART" id="SM00448">
    <property type="entry name" value="REC"/>
    <property type="match status" value="1"/>
</dbReference>
<dbReference type="PROSITE" id="PS50043">
    <property type="entry name" value="HTH_LUXR_2"/>
    <property type="match status" value="1"/>
</dbReference>
<feature type="domain" description="Response regulatory" evidence="7">
    <location>
        <begin position="3"/>
        <end position="120"/>
    </location>
</feature>
<dbReference type="InterPro" id="IPR011006">
    <property type="entry name" value="CheY-like_superfamily"/>
</dbReference>
<dbReference type="PANTHER" id="PTHR43214:SF24">
    <property type="entry name" value="TRANSCRIPTIONAL REGULATORY PROTEIN NARL-RELATED"/>
    <property type="match status" value="1"/>
</dbReference>
<dbReference type="Gene3D" id="3.40.50.2300">
    <property type="match status" value="1"/>
</dbReference>
<evidence type="ECO:0000259" key="6">
    <source>
        <dbReference type="PROSITE" id="PS50043"/>
    </source>
</evidence>
<dbReference type="CDD" id="cd06170">
    <property type="entry name" value="LuxR_C_like"/>
    <property type="match status" value="1"/>
</dbReference>
<dbReference type="Pfam" id="PF00072">
    <property type="entry name" value="Response_reg"/>
    <property type="match status" value="1"/>
</dbReference>
<proteinExistence type="predicted"/>
<keyword evidence="9" id="KW-1185">Reference proteome</keyword>
<accession>C5BXQ1</accession>
<gene>
    <name evidence="8" type="ordered locus">Bcav_2689</name>
</gene>
<keyword evidence="2" id="KW-0805">Transcription regulation</keyword>
<sequence length="223" mass="23115">MTRVLLVDDDPLVRAGLRLMLESAGDLDVVGEVGDGAEVVDAVARWAPDVVLMDIRMPVLDGIAATRALVDRPGATPAVLVLTTFGADRTVVDALRAGAAGYVLKDTPPAEIVEAVRRVAAGEAVLSPAVTRSLIDVATAADSEPEAGAAARRSLAALTERERDVADAVADGLSNGEIAARLYLSTSSVKTHLSSALTKLGLVNRVQLAILAHASRRPDAEGR</sequence>
<dbReference type="GO" id="GO:0003677">
    <property type="term" value="F:DNA binding"/>
    <property type="evidence" value="ECO:0007669"/>
    <property type="project" value="UniProtKB-KW"/>
</dbReference>
<feature type="modified residue" description="4-aspartylphosphate" evidence="5">
    <location>
        <position position="54"/>
    </location>
</feature>
<dbReference type="KEGG" id="bcv:Bcav_2689"/>
<dbReference type="eggNOG" id="COG2197">
    <property type="taxonomic scope" value="Bacteria"/>
</dbReference>
<dbReference type="STRING" id="471853.Bcav_2689"/>
<dbReference type="InterPro" id="IPR001789">
    <property type="entry name" value="Sig_transdc_resp-reg_receiver"/>
</dbReference>
<reference evidence="8 9" key="1">
    <citation type="journal article" date="2009" name="Stand. Genomic Sci.">
        <title>Complete genome sequence of Beutenbergia cavernae type strain (HKI 0122).</title>
        <authorList>
            <person name="Land M."/>
            <person name="Pukall R."/>
            <person name="Abt B."/>
            <person name="Goker M."/>
            <person name="Rohde M."/>
            <person name="Glavina Del Rio T."/>
            <person name="Tice H."/>
            <person name="Copeland A."/>
            <person name="Cheng J.F."/>
            <person name="Lucas S."/>
            <person name="Chen F."/>
            <person name="Nolan M."/>
            <person name="Bruce D."/>
            <person name="Goodwin L."/>
            <person name="Pitluck S."/>
            <person name="Ivanova N."/>
            <person name="Mavromatis K."/>
            <person name="Ovchinnikova G."/>
            <person name="Pati A."/>
            <person name="Chen A."/>
            <person name="Palaniappan K."/>
            <person name="Hauser L."/>
            <person name="Chang Y.J."/>
            <person name="Jefferies C.C."/>
            <person name="Saunders E."/>
            <person name="Brettin T."/>
            <person name="Detter J.C."/>
            <person name="Han C."/>
            <person name="Chain P."/>
            <person name="Bristow J."/>
            <person name="Eisen J.A."/>
            <person name="Markowitz V."/>
            <person name="Hugenholtz P."/>
            <person name="Kyrpides N.C."/>
            <person name="Klenk H.P."/>
            <person name="Lapidus A."/>
        </authorList>
    </citation>
    <scope>NUCLEOTIDE SEQUENCE [LARGE SCALE GENOMIC DNA]</scope>
    <source>
        <strain evidence="9">ATCC BAA-8 / DSM 12333 / NBRC 16432</strain>
    </source>
</reference>
<dbReference type="InterPro" id="IPR016032">
    <property type="entry name" value="Sig_transdc_resp-reg_C-effctor"/>
</dbReference>
<dbReference type="SMART" id="SM00421">
    <property type="entry name" value="HTH_LUXR"/>
    <property type="match status" value="1"/>
</dbReference>
<dbReference type="InterPro" id="IPR058245">
    <property type="entry name" value="NreC/VraR/RcsB-like_REC"/>
</dbReference>
<dbReference type="GO" id="GO:0000160">
    <property type="term" value="P:phosphorelay signal transduction system"/>
    <property type="evidence" value="ECO:0007669"/>
    <property type="project" value="InterPro"/>
</dbReference>
<dbReference type="PANTHER" id="PTHR43214">
    <property type="entry name" value="TWO-COMPONENT RESPONSE REGULATOR"/>
    <property type="match status" value="1"/>
</dbReference>
<evidence type="ECO:0000256" key="1">
    <source>
        <dbReference type="ARBA" id="ARBA00022553"/>
    </source>
</evidence>
<dbReference type="AlphaFoldDB" id="C5BXQ1"/>
<keyword evidence="3" id="KW-0238">DNA-binding</keyword>
<evidence type="ECO:0000256" key="2">
    <source>
        <dbReference type="ARBA" id="ARBA00023015"/>
    </source>
</evidence>
<keyword evidence="1 5" id="KW-0597">Phosphoprotein</keyword>
<evidence type="ECO:0000259" key="7">
    <source>
        <dbReference type="PROSITE" id="PS50110"/>
    </source>
</evidence>
<dbReference type="Proteomes" id="UP000007962">
    <property type="component" value="Chromosome"/>
</dbReference>
<name>C5BXQ1_BEUC1</name>
<dbReference type="SUPFAM" id="SSF46894">
    <property type="entry name" value="C-terminal effector domain of the bipartite response regulators"/>
    <property type="match status" value="1"/>
</dbReference>
<organism evidence="8 9">
    <name type="scientific">Beutenbergia cavernae (strain ATCC BAA-8 / DSM 12333 / CCUG 43141 / JCM 11478 / NBRC 16432 / NCIMB 13614 / HKI 0122)</name>
    <dbReference type="NCBI Taxonomy" id="471853"/>
    <lineage>
        <taxon>Bacteria</taxon>
        <taxon>Bacillati</taxon>
        <taxon>Actinomycetota</taxon>
        <taxon>Actinomycetes</taxon>
        <taxon>Micrococcales</taxon>
        <taxon>Beutenbergiaceae</taxon>
        <taxon>Beutenbergia</taxon>
    </lineage>
</organism>
<evidence type="ECO:0000256" key="4">
    <source>
        <dbReference type="ARBA" id="ARBA00023163"/>
    </source>
</evidence>
<dbReference type="OrthoDB" id="9808843at2"/>
<dbReference type="Pfam" id="PF00196">
    <property type="entry name" value="GerE"/>
    <property type="match status" value="1"/>
</dbReference>
<dbReference type="InterPro" id="IPR039420">
    <property type="entry name" value="WalR-like"/>
</dbReference>
<keyword evidence="4" id="KW-0804">Transcription</keyword>
<evidence type="ECO:0000256" key="5">
    <source>
        <dbReference type="PROSITE-ProRule" id="PRU00169"/>
    </source>
</evidence>